<dbReference type="InterPro" id="IPR002885">
    <property type="entry name" value="PPR_rpt"/>
</dbReference>
<evidence type="ECO:0000256" key="3">
    <source>
        <dbReference type="SAM" id="MobiDB-lite"/>
    </source>
</evidence>
<name>A0ABS8THN2_DATST</name>
<organism evidence="5 6">
    <name type="scientific">Datura stramonium</name>
    <name type="common">Jimsonweed</name>
    <name type="synonym">Common thornapple</name>
    <dbReference type="NCBI Taxonomy" id="4076"/>
    <lineage>
        <taxon>Eukaryota</taxon>
        <taxon>Viridiplantae</taxon>
        <taxon>Streptophyta</taxon>
        <taxon>Embryophyta</taxon>
        <taxon>Tracheophyta</taxon>
        <taxon>Spermatophyta</taxon>
        <taxon>Magnoliopsida</taxon>
        <taxon>eudicotyledons</taxon>
        <taxon>Gunneridae</taxon>
        <taxon>Pentapetalae</taxon>
        <taxon>asterids</taxon>
        <taxon>lamiids</taxon>
        <taxon>Solanales</taxon>
        <taxon>Solanaceae</taxon>
        <taxon>Solanoideae</taxon>
        <taxon>Datureae</taxon>
        <taxon>Datura</taxon>
    </lineage>
</organism>
<accession>A0ABS8THN2</accession>
<gene>
    <name evidence="5" type="ORF">HAX54_009503</name>
</gene>
<evidence type="ECO:0000256" key="4">
    <source>
        <dbReference type="SAM" id="SignalP"/>
    </source>
</evidence>
<dbReference type="Pfam" id="PF01535">
    <property type="entry name" value="PPR"/>
    <property type="match status" value="2"/>
</dbReference>
<keyword evidence="4" id="KW-0732">Signal</keyword>
<sequence>MATPEPILIFWVMMLRTQVCSLLPSSRKRLLRLLLLQRKLQLRLSEGVQARKASEVEAVEVHVRRSWTDGTGFNQDFSDAPEDGESGPLRGGGGYVALVEGLGTPRWLRQRGSVQMVIARRVYDRRSGTEGAGRGNWELPQMGLHCGAFISLGDRGPVNEGEKIVDSEKQAGQEGAGDTNKDSPAAEPEEKEPEEKHSAPWMVSLAKSVWGKGSEKDKRKEAVEKAKKTKSINEFLKPADGESYYRGGGRGPKIEDVGQFPSQVASKTAEPAIRALSPLLRSKMAYYLHDSWGISCHLYRNPDDTSNPEALPFAPASRQRPDWYPSTNVKFSRNDSAVRLFESVKFKTVITWNWSGGVFKKTWAAKSFFSQMPVKDVASWNTMISGFSQNGLMGEAEELFWAMPVRNEVTWNAMVAGYVESGELESALSCLGSSCKRCNQVDSDSDGVYEIRKC</sequence>
<keyword evidence="6" id="KW-1185">Reference proteome</keyword>
<feature type="chain" id="PRO_5046623408" description="Pentatricopeptide repeat-containing protein" evidence="4">
    <location>
        <begin position="22"/>
        <end position="454"/>
    </location>
</feature>
<dbReference type="Proteomes" id="UP000823775">
    <property type="component" value="Unassembled WGS sequence"/>
</dbReference>
<dbReference type="PROSITE" id="PS51375">
    <property type="entry name" value="PPR"/>
    <property type="match status" value="1"/>
</dbReference>
<keyword evidence="1" id="KW-0677">Repeat</keyword>
<dbReference type="Gene3D" id="1.25.40.10">
    <property type="entry name" value="Tetratricopeptide repeat domain"/>
    <property type="match status" value="1"/>
</dbReference>
<dbReference type="EMBL" id="JACEIK010001517">
    <property type="protein sequence ID" value="MCD7469997.1"/>
    <property type="molecule type" value="Genomic_DNA"/>
</dbReference>
<evidence type="ECO:0000256" key="2">
    <source>
        <dbReference type="PROSITE-ProRule" id="PRU00708"/>
    </source>
</evidence>
<reference evidence="5 6" key="1">
    <citation type="journal article" date="2021" name="BMC Genomics">
        <title>Datura genome reveals duplications of psychoactive alkaloid biosynthetic genes and high mutation rate following tissue culture.</title>
        <authorList>
            <person name="Rajewski A."/>
            <person name="Carter-House D."/>
            <person name="Stajich J."/>
            <person name="Litt A."/>
        </authorList>
    </citation>
    <scope>NUCLEOTIDE SEQUENCE [LARGE SCALE GENOMIC DNA]</scope>
    <source>
        <strain evidence="5">AR-01</strain>
    </source>
</reference>
<evidence type="ECO:0008006" key="7">
    <source>
        <dbReference type="Google" id="ProtNLM"/>
    </source>
</evidence>
<dbReference type="InterPro" id="IPR046960">
    <property type="entry name" value="PPR_At4g14850-like_plant"/>
</dbReference>
<dbReference type="NCBIfam" id="TIGR00756">
    <property type="entry name" value="PPR"/>
    <property type="match status" value="2"/>
</dbReference>
<evidence type="ECO:0000313" key="6">
    <source>
        <dbReference type="Proteomes" id="UP000823775"/>
    </source>
</evidence>
<dbReference type="InterPro" id="IPR011990">
    <property type="entry name" value="TPR-like_helical_dom_sf"/>
</dbReference>
<feature type="signal peptide" evidence="4">
    <location>
        <begin position="1"/>
        <end position="21"/>
    </location>
</feature>
<feature type="region of interest" description="Disordered" evidence="3">
    <location>
        <begin position="167"/>
        <end position="202"/>
    </location>
</feature>
<dbReference type="PANTHER" id="PTHR47926:SF347">
    <property type="entry name" value="PENTATRICOPEPTIDE REPEAT-CONTAINING PROTEIN"/>
    <property type="match status" value="1"/>
</dbReference>
<evidence type="ECO:0000256" key="1">
    <source>
        <dbReference type="ARBA" id="ARBA00022737"/>
    </source>
</evidence>
<protein>
    <recommendedName>
        <fullName evidence="7">Pentatricopeptide repeat-containing protein</fullName>
    </recommendedName>
</protein>
<dbReference type="PANTHER" id="PTHR47926">
    <property type="entry name" value="PENTATRICOPEPTIDE REPEAT-CONTAINING PROTEIN"/>
    <property type="match status" value="1"/>
</dbReference>
<comment type="caution">
    <text evidence="5">The sequence shown here is derived from an EMBL/GenBank/DDBJ whole genome shotgun (WGS) entry which is preliminary data.</text>
</comment>
<proteinExistence type="predicted"/>
<evidence type="ECO:0000313" key="5">
    <source>
        <dbReference type="EMBL" id="MCD7469997.1"/>
    </source>
</evidence>
<feature type="repeat" description="PPR" evidence="2">
    <location>
        <begin position="376"/>
        <end position="410"/>
    </location>
</feature>